<evidence type="ECO:0000313" key="1">
    <source>
        <dbReference type="EMBL" id="OHV25731.1"/>
    </source>
</evidence>
<gene>
    <name evidence="1" type="ORF">BBK14_21605</name>
</gene>
<keyword evidence="2" id="KW-1185">Reference proteome</keyword>
<accession>A0A1S1PWU6</accession>
<dbReference type="EMBL" id="MAXA01000228">
    <property type="protein sequence ID" value="OHV25731.1"/>
    <property type="molecule type" value="Genomic_DNA"/>
</dbReference>
<proteinExistence type="predicted"/>
<comment type="caution">
    <text evidence="1">The sequence shown here is derived from an EMBL/GenBank/DDBJ whole genome shotgun (WGS) entry which is preliminary data.</text>
</comment>
<evidence type="ECO:0000313" key="2">
    <source>
        <dbReference type="Proteomes" id="UP000179769"/>
    </source>
</evidence>
<organism evidence="1 2">
    <name type="scientific">Parafrankia soli</name>
    <dbReference type="NCBI Taxonomy" id="2599596"/>
    <lineage>
        <taxon>Bacteria</taxon>
        <taxon>Bacillati</taxon>
        <taxon>Actinomycetota</taxon>
        <taxon>Actinomycetes</taxon>
        <taxon>Frankiales</taxon>
        <taxon>Frankiaceae</taxon>
        <taxon>Parafrankia</taxon>
    </lineage>
</organism>
<sequence>MQAAAGNIAVAGLLARRRVLPISDGRPRALMVARYEAGEHAQFGDGELVEVDGVRIPKGNLIAMADFYADSVAMQTAPPDELRRLNALIDRDKQARQGVPGVTAPSNDELDQATGGQYMELNKRNEGHFAPPADPGDAAASAAAGADHKALWERYHRGALDQAHEAAYLGAPAPVQPFGPRDAGASLPGGVGPRHHPAYRSVVARRNGARCPSRRS</sequence>
<dbReference type="AlphaFoldDB" id="A0A1S1PWU6"/>
<protein>
    <submittedName>
        <fullName evidence="1">Uncharacterized protein</fullName>
    </submittedName>
</protein>
<name>A0A1S1PWU6_9ACTN</name>
<dbReference type="Proteomes" id="UP000179769">
    <property type="component" value="Unassembled WGS sequence"/>
</dbReference>
<reference evidence="2" key="1">
    <citation type="submission" date="2016-07" db="EMBL/GenBank/DDBJ databases">
        <title>Frankia sp. NRRL B-16219 Genome sequencing.</title>
        <authorList>
            <person name="Ghodhbane-Gtari F."/>
            <person name="Swanson E."/>
            <person name="Gueddou A."/>
            <person name="Louati M."/>
            <person name="Nouioui I."/>
            <person name="Hezbri K."/>
            <person name="Abebe-Akele F."/>
            <person name="Simpson S."/>
            <person name="Morris K."/>
            <person name="Thomas K."/>
            <person name="Gtari M."/>
            <person name="Tisa L.S."/>
        </authorList>
    </citation>
    <scope>NUCLEOTIDE SEQUENCE [LARGE SCALE GENOMIC DNA]</scope>
    <source>
        <strain evidence="2">NRRL B-16219</strain>
    </source>
</reference>
<feature type="unsure residue" description="D or N" evidence="1">
    <location>
        <position position="52"/>
    </location>
</feature>